<name>A0ABQ4FJC3_9ACTN</name>
<evidence type="ECO:0000313" key="3">
    <source>
        <dbReference type="Proteomes" id="UP000651728"/>
    </source>
</evidence>
<protein>
    <submittedName>
        <fullName evidence="2">Hemerythrin</fullName>
    </submittedName>
</protein>
<gene>
    <name evidence="2" type="ORF">Mam01_50540</name>
</gene>
<evidence type="ECO:0000259" key="1">
    <source>
        <dbReference type="Pfam" id="PF01814"/>
    </source>
</evidence>
<dbReference type="PANTHER" id="PTHR35585">
    <property type="entry name" value="HHE DOMAIN PROTEIN (AFU_ORTHOLOGUE AFUA_4G00730)"/>
    <property type="match status" value="1"/>
</dbReference>
<dbReference type="Gene3D" id="1.20.120.520">
    <property type="entry name" value="nmb1532 protein domain like"/>
    <property type="match status" value="1"/>
</dbReference>
<dbReference type="EMBL" id="BOOB01000039">
    <property type="protein sequence ID" value="GIH34890.1"/>
    <property type="molecule type" value="Genomic_DNA"/>
</dbReference>
<sequence>MDRQTRPETMRENDVIDLLIQQHALIRELFDEVDRCRGKERKEAFSRLARMLAVHETAEEEIVHPYARRKLVGGDAIVDNRLQEEEEAKELLCRLDEMDATAPGFTQELERLRAAVFAHAAAEERYEFSELKACTSEGQRRAMAVGVKAAEAVAPTHPHPGVTSPAENILMGPPLAIMDRARDLIRKAMGKSESGEG</sequence>
<dbReference type="PANTHER" id="PTHR35585:SF1">
    <property type="entry name" value="HHE DOMAIN PROTEIN (AFU_ORTHOLOGUE AFUA_4G00730)"/>
    <property type="match status" value="1"/>
</dbReference>
<dbReference type="RefSeq" id="WP_239101590.1">
    <property type="nucleotide sequence ID" value="NZ_BAABEJ010000012.1"/>
</dbReference>
<organism evidence="2 3">
    <name type="scientific">Microbispora amethystogenes</name>
    <dbReference type="NCBI Taxonomy" id="1427754"/>
    <lineage>
        <taxon>Bacteria</taxon>
        <taxon>Bacillati</taxon>
        <taxon>Actinomycetota</taxon>
        <taxon>Actinomycetes</taxon>
        <taxon>Streptosporangiales</taxon>
        <taxon>Streptosporangiaceae</taxon>
        <taxon>Microbispora</taxon>
    </lineage>
</organism>
<accession>A0ABQ4FJC3</accession>
<evidence type="ECO:0000313" key="2">
    <source>
        <dbReference type="EMBL" id="GIH34890.1"/>
    </source>
</evidence>
<dbReference type="Proteomes" id="UP000651728">
    <property type="component" value="Unassembled WGS sequence"/>
</dbReference>
<dbReference type="InterPro" id="IPR012312">
    <property type="entry name" value="Hemerythrin-like"/>
</dbReference>
<feature type="domain" description="Hemerythrin-like" evidence="1">
    <location>
        <begin position="15"/>
        <end position="128"/>
    </location>
</feature>
<proteinExistence type="predicted"/>
<reference evidence="2 3" key="1">
    <citation type="submission" date="2021-01" db="EMBL/GenBank/DDBJ databases">
        <title>Whole genome shotgun sequence of Microbispora amethystogenes NBRC 101907.</title>
        <authorList>
            <person name="Komaki H."/>
            <person name="Tamura T."/>
        </authorList>
    </citation>
    <scope>NUCLEOTIDE SEQUENCE [LARGE SCALE GENOMIC DNA]</scope>
    <source>
        <strain evidence="2 3">NBRC 101907</strain>
    </source>
</reference>
<dbReference type="Pfam" id="PF01814">
    <property type="entry name" value="Hemerythrin"/>
    <property type="match status" value="1"/>
</dbReference>
<keyword evidence="3" id="KW-1185">Reference proteome</keyword>
<comment type="caution">
    <text evidence="2">The sequence shown here is derived from an EMBL/GenBank/DDBJ whole genome shotgun (WGS) entry which is preliminary data.</text>
</comment>